<evidence type="ECO:0000313" key="6">
    <source>
        <dbReference type="EMBL" id="PJI92518.1"/>
    </source>
</evidence>
<evidence type="ECO:0000259" key="5">
    <source>
        <dbReference type="PROSITE" id="PS51007"/>
    </source>
</evidence>
<reference evidence="6 7" key="1">
    <citation type="submission" date="2017-11" db="EMBL/GenBank/DDBJ databases">
        <title>Genomic Encyclopedia of Archaeal and Bacterial Type Strains, Phase II (KMG-II): From Individual Species to Whole Genera.</title>
        <authorList>
            <person name="Goeker M."/>
        </authorList>
    </citation>
    <scope>NUCLEOTIDE SEQUENCE [LARGE SCALE GENOMIC DNA]</scope>
    <source>
        <strain evidence="6 7">DSM 29128</strain>
    </source>
</reference>
<dbReference type="EMBL" id="PGTY01000001">
    <property type="protein sequence ID" value="PJI92518.1"/>
    <property type="molecule type" value="Genomic_DNA"/>
</dbReference>
<keyword evidence="1 4" id="KW-0349">Heme</keyword>
<sequence length="127" mass="13179">MRHLIILAVLGLTACVDEPVDGRTAYLENCASCHGSSATGDGPAARDLAVAPPDLTTIAARNGGVFPTNQVMSTIDGLDRGAHFSVAMPEFGAGDLGETVIVENDGLGTPVPMKLLVLTEYLESIQQ</sequence>
<proteinExistence type="predicted"/>
<dbReference type="InterPro" id="IPR036909">
    <property type="entry name" value="Cyt_c-like_dom_sf"/>
</dbReference>
<keyword evidence="3 4" id="KW-0408">Iron</keyword>
<organism evidence="6 7">
    <name type="scientific">Yoonia maricola</name>
    <dbReference type="NCBI Taxonomy" id="420999"/>
    <lineage>
        <taxon>Bacteria</taxon>
        <taxon>Pseudomonadati</taxon>
        <taxon>Pseudomonadota</taxon>
        <taxon>Alphaproteobacteria</taxon>
        <taxon>Rhodobacterales</taxon>
        <taxon>Paracoccaceae</taxon>
        <taxon>Yoonia</taxon>
    </lineage>
</organism>
<evidence type="ECO:0000256" key="1">
    <source>
        <dbReference type="ARBA" id="ARBA00022617"/>
    </source>
</evidence>
<dbReference type="GO" id="GO:0020037">
    <property type="term" value="F:heme binding"/>
    <property type="evidence" value="ECO:0007669"/>
    <property type="project" value="InterPro"/>
</dbReference>
<feature type="domain" description="Cytochrome c" evidence="5">
    <location>
        <begin position="17"/>
        <end position="126"/>
    </location>
</feature>
<keyword evidence="7" id="KW-1185">Reference proteome</keyword>
<protein>
    <submittedName>
        <fullName evidence="6">Cytochrome c</fullName>
    </submittedName>
</protein>
<dbReference type="PROSITE" id="PS51007">
    <property type="entry name" value="CYTC"/>
    <property type="match status" value="1"/>
</dbReference>
<dbReference type="Pfam" id="PF00034">
    <property type="entry name" value="Cytochrom_C"/>
    <property type="match status" value="1"/>
</dbReference>
<evidence type="ECO:0000256" key="2">
    <source>
        <dbReference type="ARBA" id="ARBA00022723"/>
    </source>
</evidence>
<name>A0A2M8WNL0_9RHOB</name>
<accession>A0A2M8WNL0</accession>
<dbReference type="SUPFAM" id="SSF46626">
    <property type="entry name" value="Cytochrome c"/>
    <property type="match status" value="1"/>
</dbReference>
<dbReference type="PROSITE" id="PS51257">
    <property type="entry name" value="PROKAR_LIPOPROTEIN"/>
    <property type="match status" value="1"/>
</dbReference>
<dbReference type="GO" id="GO:0046872">
    <property type="term" value="F:metal ion binding"/>
    <property type="evidence" value="ECO:0007669"/>
    <property type="project" value="UniProtKB-KW"/>
</dbReference>
<dbReference type="InterPro" id="IPR009056">
    <property type="entry name" value="Cyt_c-like_dom"/>
</dbReference>
<dbReference type="Gene3D" id="1.10.760.10">
    <property type="entry name" value="Cytochrome c-like domain"/>
    <property type="match status" value="1"/>
</dbReference>
<dbReference type="Proteomes" id="UP000228531">
    <property type="component" value="Unassembled WGS sequence"/>
</dbReference>
<evidence type="ECO:0000256" key="3">
    <source>
        <dbReference type="ARBA" id="ARBA00023004"/>
    </source>
</evidence>
<gene>
    <name evidence="6" type="ORF">BC777_1371</name>
</gene>
<dbReference type="GO" id="GO:0009055">
    <property type="term" value="F:electron transfer activity"/>
    <property type="evidence" value="ECO:0007669"/>
    <property type="project" value="InterPro"/>
</dbReference>
<evidence type="ECO:0000313" key="7">
    <source>
        <dbReference type="Proteomes" id="UP000228531"/>
    </source>
</evidence>
<comment type="caution">
    <text evidence="6">The sequence shown here is derived from an EMBL/GenBank/DDBJ whole genome shotgun (WGS) entry which is preliminary data.</text>
</comment>
<dbReference type="RefSeq" id="WP_100367331.1">
    <property type="nucleotide sequence ID" value="NZ_PGTY01000001.1"/>
</dbReference>
<dbReference type="OrthoDB" id="5514238at2"/>
<dbReference type="AlphaFoldDB" id="A0A2M8WNL0"/>
<evidence type="ECO:0000256" key="4">
    <source>
        <dbReference type="PROSITE-ProRule" id="PRU00433"/>
    </source>
</evidence>
<keyword evidence="2 4" id="KW-0479">Metal-binding</keyword>